<dbReference type="EMBL" id="CP059733">
    <property type="protein sequence ID" value="WDE05915.1"/>
    <property type="molecule type" value="Genomic_DNA"/>
</dbReference>
<dbReference type="Pfam" id="PF00754">
    <property type="entry name" value="F5_F8_type_C"/>
    <property type="match status" value="1"/>
</dbReference>
<evidence type="ECO:0000259" key="2">
    <source>
        <dbReference type="Pfam" id="PF00754"/>
    </source>
</evidence>
<dbReference type="KEGG" id="tvd:SG34_002995"/>
<reference evidence="3 4" key="1">
    <citation type="journal article" date="2015" name="Genome Announc.">
        <title>Draft Genome Sequences of Marine Isolates of Thalassomonas viridans and Thalassomonas actiniarum.</title>
        <authorList>
            <person name="Olonade I."/>
            <person name="van Zyl L.J."/>
            <person name="Trindade M."/>
        </authorList>
    </citation>
    <scope>NUCLEOTIDE SEQUENCE [LARGE SCALE GENOMIC DNA]</scope>
    <source>
        <strain evidence="3 4">XOM25</strain>
    </source>
</reference>
<evidence type="ECO:0000256" key="1">
    <source>
        <dbReference type="SAM" id="SignalP"/>
    </source>
</evidence>
<keyword evidence="4" id="KW-1185">Reference proteome</keyword>
<reference evidence="3 4" key="2">
    <citation type="journal article" date="2022" name="Mar. Drugs">
        <title>Bioassay-Guided Fractionation Leads to the Detection of Cholic Acid Generated by the Rare Thalassomonas sp.</title>
        <authorList>
            <person name="Pheiffer F."/>
            <person name="Schneider Y.K."/>
            <person name="Hansen E.H."/>
            <person name="Andersen J.H."/>
            <person name="Isaksson J."/>
            <person name="Busche T."/>
            <person name="R C."/>
            <person name="Kalinowski J."/>
            <person name="Zyl L.V."/>
            <person name="Trindade M."/>
        </authorList>
    </citation>
    <scope>NUCLEOTIDE SEQUENCE [LARGE SCALE GENOMIC DNA]</scope>
    <source>
        <strain evidence="3 4">XOM25</strain>
    </source>
</reference>
<gene>
    <name evidence="3" type="ORF">SG34_002995</name>
</gene>
<accession>A0AAE9Z4H6</accession>
<feature type="signal peptide" evidence="1">
    <location>
        <begin position="1"/>
        <end position="18"/>
    </location>
</feature>
<dbReference type="AlphaFoldDB" id="A0AAE9Z4H6"/>
<dbReference type="Proteomes" id="UP000032352">
    <property type="component" value="Chromosome"/>
</dbReference>
<dbReference type="InterPro" id="IPR000421">
    <property type="entry name" value="FA58C"/>
</dbReference>
<feature type="domain" description="F5/8 type C" evidence="2">
    <location>
        <begin position="195"/>
        <end position="293"/>
    </location>
</feature>
<dbReference type="InterPro" id="IPR008979">
    <property type="entry name" value="Galactose-bd-like_sf"/>
</dbReference>
<evidence type="ECO:0000313" key="4">
    <source>
        <dbReference type="Proteomes" id="UP000032352"/>
    </source>
</evidence>
<protein>
    <submittedName>
        <fullName evidence="3">Discoidin domain-containing protein</fullName>
    </submittedName>
</protein>
<keyword evidence="1" id="KW-0732">Signal</keyword>
<dbReference type="SUPFAM" id="SSF49785">
    <property type="entry name" value="Galactose-binding domain-like"/>
    <property type="match status" value="1"/>
</dbReference>
<dbReference type="Gene3D" id="2.60.120.260">
    <property type="entry name" value="Galactose-binding domain-like"/>
    <property type="match status" value="1"/>
</dbReference>
<proteinExistence type="predicted"/>
<sequence length="299" mass="32910">MKFKMTGLALLVSLSVTAAETSIEEYIGKIANIYIGKSESVKVGIVAEEDKYLECQEGNWPLKFQLGQVYSDSWLDLLSTVNRTQETVRVGYTPDSESSCDIEYLALVQGDGISGVDPDDGSASLLRTGDYGNIALIGTNGLTESSYSVSDFYNNDAGAGAFDGFTYREQINDHEGVAKIGRGFWMVKKAVNTDHDPDYVEPEYWLQVDFAGLVKITGFRVVLNDQSRELGRGPEKVVLQVSSDGETFVDHESYLLSQVSDQIATLNTAVTARIARLKVVTNHGDSYIEIDEFELFSDL</sequence>
<name>A0AAE9Z4H6_9GAMM</name>
<feature type="chain" id="PRO_5041962275" evidence="1">
    <location>
        <begin position="19"/>
        <end position="299"/>
    </location>
</feature>
<dbReference type="RefSeq" id="WP_044838235.1">
    <property type="nucleotide sequence ID" value="NZ_CP059733.1"/>
</dbReference>
<evidence type="ECO:0000313" key="3">
    <source>
        <dbReference type="EMBL" id="WDE05915.1"/>
    </source>
</evidence>
<organism evidence="3 4">
    <name type="scientific">Thalassomonas viridans</name>
    <dbReference type="NCBI Taxonomy" id="137584"/>
    <lineage>
        <taxon>Bacteria</taxon>
        <taxon>Pseudomonadati</taxon>
        <taxon>Pseudomonadota</taxon>
        <taxon>Gammaproteobacteria</taxon>
        <taxon>Alteromonadales</taxon>
        <taxon>Colwelliaceae</taxon>
        <taxon>Thalassomonas</taxon>
    </lineage>
</organism>